<dbReference type="Pfam" id="PF19753">
    <property type="entry name" value="DUF6240"/>
    <property type="match status" value="1"/>
</dbReference>
<protein>
    <recommendedName>
        <fullName evidence="4">Flagellar hook-length control protein-like C-terminal domain-containing protein</fullName>
    </recommendedName>
</protein>
<name>A0A267MIF2_9FIRM</name>
<evidence type="ECO:0008006" key="4">
    <source>
        <dbReference type="Google" id="ProtNLM"/>
    </source>
</evidence>
<feature type="coiled-coil region" evidence="1">
    <location>
        <begin position="294"/>
        <end position="356"/>
    </location>
</feature>
<gene>
    <name evidence="2" type="ORF">CCE28_10905</name>
</gene>
<accession>A0A267MIF2</accession>
<organism evidence="2 3">
    <name type="scientific">Anaeromicrobium sediminis</name>
    <dbReference type="NCBI Taxonomy" id="1478221"/>
    <lineage>
        <taxon>Bacteria</taxon>
        <taxon>Bacillati</taxon>
        <taxon>Bacillota</taxon>
        <taxon>Clostridia</taxon>
        <taxon>Peptostreptococcales</taxon>
        <taxon>Thermotaleaceae</taxon>
        <taxon>Anaeromicrobium</taxon>
    </lineage>
</organism>
<dbReference type="AlphaFoldDB" id="A0A267MIF2"/>
<reference evidence="2 3" key="1">
    <citation type="submission" date="2017-06" db="EMBL/GenBank/DDBJ databases">
        <title>Draft genome sequence of anaerobic fermentative bacterium Anaeromicrobium sediminis DY2726D isolated from West Pacific Ocean sediments.</title>
        <authorList>
            <person name="Zeng X."/>
        </authorList>
    </citation>
    <scope>NUCLEOTIDE SEQUENCE [LARGE SCALE GENOMIC DNA]</scope>
    <source>
        <strain evidence="2 3">DY2726D</strain>
    </source>
</reference>
<keyword evidence="3" id="KW-1185">Reference proteome</keyword>
<dbReference type="EMBL" id="NIBG01000008">
    <property type="protein sequence ID" value="PAB59361.1"/>
    <property type="molecule type" value="Genomic_DNA"/>
</dbReference>
<dbReference type="RefSeq" id="WP_095133741.1">
    <property type="nucleotide sequence ID" value="NZ_NIBG01000008.1"/>
</dbReference>
<sequence>MLNIKNNILNKINLYDSLPKNNLNMEGIVLEKDNKELVLQTKTNKLNITLKEDMDIGVGDKVNLKRNQIEKMEVVKEDNITKGRYETILESMGLEANERNIEAIKELEENGMKINSENVGAMVASKDYLDIVKENLDYDMALKLEEKDIDISKDSLYKIAKAIESINKEDIKVESKVGELTTEEAEKIAKSIYGADAGKDIIDIIKSLHKEGMDINKDQIEKIYKLFYKLDSIKDIGDEIIVNLYRGEKSISIESLYRNKMNITTGDIGIISGSNMVANMYESTTIKDNNISLYEEENVKAVKVKKIIDNLNEKLDYKIVNKLSMDIDGEIEEEDIEILEKKVDEINEEIGPVENKEKGKSFLVKGLKRVLDVDKILNKIKTLKPEHITYHEGRKLSFTLKNIEKTYDEMNYINMDKKIDLKEIDNIQMEYDKLQNTLTPEKIIEMTKMSYNVLTMPMEEINRFKIKKSYDTKLNIINNISKYDKKILPVILKNNINLTLNEIGKVQKILKGEESFMETIQKALTSLETSPIIEEQIKEIKRLSKDISDNMKDGKNIEKEYEKLLNLIGDMNNNSHFSQQNKNEMEGTINNIRLYKKLNNKDTFIDIPIEINGNMKNLQIYMKNKEVTSDGLNMALYLDTNSLGKLNINVNIKNNNVSMDIISKPLDSVNEFQGLENFLKKNLESVGYNLHSLNITKENEVNEDVEYVEHSSASFVDMVV</sequence>
<evidence type="ECO:0000313" key="3">
    <source>
        <dbReference type="Proteomes" id="UP000216024"/>
    </source>
</evidence>
<keyword evidence="1" id="KW-0175">Coiled coil</keyword>
<dbReference type="OrthoDB" id="1946634at2"/>
<dbReference type="InterPro" id="IPR046207">
    <property type="entry name" value="DUF6240"/>
</dbReference>
<proteinExistence type="predicted"/>
<evidence type="ECO:0000256" key="1">
    <source>
        <dbReference type="SAM" id="Coils"/>
    </source>
</evidence>
<comment type="caution">
    <text evidence="2">The sequence shown here is derived from an EMBL/GenBank/DDBJ whole genome shotgun (WGS) entry which is preliminary data.</text>
</comment>
<evidence type="ECO:0000313" key="2">
    <source>
        <dbReference type="EMBL" id="PAB59361.1"/>
    </source>
</evidence>
<dbReference type="Proteomes" id="UP000216024">
    <property type="component" value="Unassembled WGS sequence"/>
</dbReference>